<name>A0A9J6BSE7_POLVA</name>
<protein>
    <submittedName>
        <fullName evidence="2">Uncharacterized protein</fullName>
    </submittedName>
</protein>
<feature type="compositionally biased region" description="Polar residues" evidence="1">
    <location>
        <begin position="231"/>
        <end position="240"/>
    </location>
</feature>
<evidence type="ECO:0000256" key="1">
    <source>
        <dbReference type="SAM" id="MobiDB-lite"/>
    </source>
</evidence>
<dbReference type="AlphaFoldDB" id="A0A9J6BSE7"/>
<feature type="region of interest" description="Disordered" evidence="1">
    <location>
        <begin position="170"/>
        <end position="190"/>
    </location>
</feature>
<accession>A0A9J6BSE7</accession>
<sequence length="609" mass="70742">MVFNQASNQELKEVEISKKILTCSELEEVNREAMKSVHTSTKNSQHDDSAVLFSSKKLTRYDTAELRRMQDSRLSKQKPPCVYDEKVIKLGIIKGKDGTGNPEISIADRFQMLQENLRSLAMQNWSPTIYQNYKSYHYALLNPNNRNLMGYIPLNRQNVQLPQQTFESLNQTMPLPQTQQEADSSSRRRVSFDLGQQKAALDKILPYDRKTVFFDTLTTSTMMRPPPPKMSNPNQQGKRNNFSRHPQRNTYDNMFKKNPAGNYSTCEDRNVSRDLPTFTSPGYFARNDSITFNNNMENKKNVDEEENKFEGEPEWFSFPATRHDFVDLHGFDEEQETALKSSPKKNNSDQAYKNNGNNKYQRKENANTILQRQKQHYPNNFYDENCDYVFPNPHNTYFNNNSRANHHYNNQQNYSAASNYLPAENYLPVNNNQRFRNPLHHSKTPSPKTPTLPSANLMANFFAPSLQRQQNFQPINPLYEAWKACNMMEEKGINFTQLIEIQQANNRQMIPTMKLMSDIEQGIIQKSQSGAEVSATINTNNIQQFFQNFSGVNQSPNTSPNVIDPQQRENEVFPVPTPEQLHKHTSEILRKAILRNREQQYHDENNNQQ</sequence>
<proteinExistence type="predicted"/>
<keyword evidence="3" id="KW-1185">Reference proteome</keyword>
<reference evidence="2" key="1">
    <citation type="submission" date="2021-03" db="EMBL/GenBank/DDBJ databases">
        <title>Chromosome level genome of the anhydrobiotic midge Polypedilum vanderplanki.</title>
        <authorList>
            <person name="Yoshida Y."/>
            <person name="Kikawada T."/>
            <person name="Gusev O."/>
        </authorList>
    </citation>
    <scope>NUCLEOTIDE SEQUENCE</scope>
    <source>
        <strain evidence="2">NIAS01</strain>
        <tissue evidence="2">Whole body or cell culture</tissue>
    </source>
</reference>
<dbReference type="OrthoDB" id="10651857at2759"/>
<evidence type="ECO:0000313" key="3">
    <source>
        <dbReference type="Proteomes" id="UP001107558"/>
    </source>
</evidence>
<organism evidence="2 3">
    <name type="scientific">Polypedilum vanderplanki</name>
    <name type="common">Sleeping chironomid midge</name>
    <dbReference type="NCBI Taxonomy" id="319348"/>
    <lineage>
        <taxon>Eukaryota</taxon>
        <taxon>Metazoa</taxon>
        <taxon>Ecdysozoa</taxon>
        <taxon>Arthropoda</taxon>
        <taxon>Hexapoda</taxon>
        <taxon>Insecta</taxon>
        <taxon>Pterygota</taxon>
        <taxon>Neoptera</taxon>
        <taxon>Endopterygota</taxon>
        <taxon>Diptera</taxon>
        <taxon>Nematocera</taxon>
        <taxon>Chironomoidea</taxon>
        <taxon>Chironomidae</taxon>
        <taxon>Chironominae</taxon>
        <taxon>Polypedilum</taxon>
        <taxon>Polypedilum</taxon>
    </lineage>
</organism>
<feature type="region of interest" description="Disordered" evidence="1">
    <location>
        <begin position="336"/>
        <end position="360"/>
    </location>
</feature>
<feature type="region of interest" description="Disordered" evidence="1">
    <location>
        <begin position="219"/>
        <end position="268"/>
    </location>
</feature>
<comment type="caution">
    <text evidence="2">The sequence shown here is derived from an EMBL/GenBank/DDBJ whole genome shotgun (WGS) entry which is preliminary data.</text>
</comment>
<dbReference type="Proteomes" id="UP001107558">
    <property type="component" value="Chromosome 3"/>
</dbReference>
<feature type="compositionally biased region" description="Polar residues" evidence="1">
    <location>
        <begin position="170"/>
        <end position="183"/>
    </location>
</feature>
<gene>
    <name evidence="2" type="ORF">PVAND_002894</name>
</gene>
<feature type="compositionally biased region" description="Polar residues" evidence="1">
    <location>
        <begin position="338"/>
        <end position="359"/>
    </location>
</feature>
<dbReference type="EMBL" id="JADBJN010000003">
    <property type="protein sequence ID" value="KAG5672801.1"/>
    <property type="molecule type" value="Genomic_DNA"/>
</dbReference>
<evidence type="ECO:0000313" key="2">
    <source>
        <dbReference type="EMBL" id="KAG5672801.1"/>
    </source>
</evidence>